<dbReference type="OrthoDB" id="10417593at2759"/>
<proteinExistence type="predicted"/>
<feature type="transmembrane region" description="Helical" evidence="1">
    <location>
        <begin position="141"/>
        <end position="165"/>
    </location>
</feature>
<keyword evidence="1" id="KW-0472">Membrane</keyword>
<dbReference type="EMBL" id="JXTC01000230">
    <property type="protein sequence ID" value="PON80827.1"/>
    <property type="molecule type" value="Genomic_DNA"/>
</dbReference>
<protein>
    <submittedName>
        <fullName evidence="2">Uncharacterized protein</fullName>
    </submittedName>
</protein>
<keyword evidence="1" id="KW-0812">Transmembrane</keyword>
<accession>A0A2P5E5K0</accession>
<evidence type="ECO:0000256" key="1">
    <source>
        <dbReference type="SAM" id="Phobius"/>
    </source>
</evidence>
<evidence type="ECO:0000313" key="2">
    <source>
        <dbReference type="EMBL" id="PON80827.1"/>
    </source>
</evidence>
<dbReference type="AlphaFoldDB" id="A0A2P5E5K0"/>
<keyword evidence="1" id="KW-1133">Transmembrane helix</keyword>
<keyword evidence="3" id="KW-1185">Reference proteome</keyword>
<reference evidence="3" key="1">
    <citation type="submission" date="2016-06" db="EMBL/GenBank/DDBJ databases">
        <title>Parallel loss of symbiosis genes in relatives of nitrogen-fixing non-legume Parasponia.</title>
        <authorList>
            <person name="Van Velzen R."/>
            <person name="Holmer R."/>
            <person name="Bu F."/>
            <person name="Rutten L."/>
            <person name="Van Zeijl A."/>
            <person name="Liu W."/>
            <person name="Santuari L."/>
            <person name="Cao Q."/>
            <person name="Sharma T."/>
            <person name="Shen D."/>
            <person name="Roswanjaya Y."/>
            <person name="Wardhani T."/>
            <person name="Kalhor M.S."/>
            <person name="Jansen J."/>
            <person name="Van den Hoogen J."/>
            <person name="Gungor B."/>
            <person name="Hartog M."/>
            <person name="Hontelez J."/>
            <person name="Verver J."/>
            <person name="Yang W.-C."/>
            <person name="Schijlen E."/>
            <person name="Repin R."/>
            <person name="Schilthuizen M."/>
            <person name="Schranz E."/>
            <person name="Heidstra R."/>
            <person name="Miyata K."/>
            <person name="Fedorova E."/>
            <person name="Kohlen W."/>
            <person name="Bisseling T."/>
            <person name="Smit S."/>
            <person name="Geurts R."/>
        </authorList>
    </citation>
    <scope>NUCLEOTIDE SEQUENCE [LARGE SCALE GENOMIC DNA]</scope>
    <source>
        <strain evidence="3">cv. RG33-2</strain>
    </source>
</reference>
<organism evidence="2 3">
    <name type="scientific">Trema orientale</name>
    <name type="common">Charcoal tree</name>
    <name type="synonym">Celtis orientalis</name>
    <dbReference type="NCBI Taxonomy" id="63057"/>
    <lineage>
        <taxon>Eukaryota</taxon>
        <taxon>Viridiplantae</taxon>
        <taxon>Streptophyta</taxon>
        <taxon>Embryophyta</taxon>
        <taxon>Tracheophyta</taxon>
        <taxon>Spermatophyta</taxon>
        <taxon>Magnoliopsida</taxon>
        <taxon>eudicotyledons</taxon>
        <taxon>Gunneridae</taxon>
        <taxon>Pentapetalae</taxon>
        <taxon>rosids</taxon>
        <taxon>fabids</taxon>
        <taxon>Rosales</taxon>
        <taxon>Cannabaceae</taxon>
        <taxon>Trema</taxon>
    </lineage>
</organism>
<evidence type="ECO:0000313" key="3">
    <source>
        <dbReference type="Proteomes" id="UP000237000"/>
    </source>
</evidence>
<dbReference type="InParanoid" id="A0A2P5E5K0"/>
<sequence>MKISKEVFIRDQRLLLRQYIGQNHTILFTYEFAFYTNYQDNPRLHFKTAIKFMVKRVLAMSANGISISLKIKLGFRTSYSNSISSDCEGVKEQLTFLSQISFMASVTARETTYCTRGTTLPSSICNVKEKRRPPLGDSHLFFVRPVQFTSFTPLTWVLCFFYFYFHKDAFTVT</sequence>
<name>A0A2P5E5K0_TREOI</name>
<dbReference type="Proteomes" id="UP000237000">
    <property type="component" value="Unassembled WGS sequence"/>
</dbReference>
<gene>
    <name evidence="2" type="ORF">TorRG33x02_233230</name>
</gene>
<comment type="caution">
    <text evidence="2">The sequence shown here is derived from an EMBL/GenBank/DDBJ whole genome shotgun (WGS) entry which is preliminary data.</text>
</comment>